<proteinExistence type="predicted"/>
<comment type="caution">
    <text evidence="2">The sequence shown here is derived from an EMBL/GenBank/DDBJ whole genome shotgun (WGS) entry which is preliminary data.</text>
</comment>
<feature type="region of interest" description="Disordered" evidence="1">
    <location>
        <begin position="1"/>
        <end position="27"/>
    </location>
</feature>
<evidence type="ECO:0000256" key="1">
    <source>
        <dbReference type="SAM" id="MobiDB-lite"/>
    </source>
</evidence>
<protein>
    <submittedName>
        <fullName evidence="2">Uncharacterized protein</fullName>
    </submittedName>
</protein>
<dbReference type="OrthoDB" id="3938623at2759"/>
<dbReference type="AlphaFoldDB" id="A0A395IED0"/>
<sequence length="68" mass="7174">MVSRVDPAVFTNPAEGGRQPEASPRSQYKASILSLNGRWLAYCPSAATSQVSIRAIVPEALATGESLV</sequence>
<name>A0A395IED0_9HELO</name>
<evidence type="ECO:0000313" key="2">
    <source>
        <dbReference type="EMBL" id="RAL58304.1"/>
    </source>
</evidence>
<keyword evidence="3" id="KW-1185">Reference proteome</keyword>
<reference evidence="2 3" key="1">
    <citation type="submission" date="2018-06" db="EMBL/GenBank/DDBJ databases">
        <title>Genome Sequence of the Brown Rot Fungal Pathogen Monilinia fructigena.</title>
        <authorList>
            <person name="Landi L."/>
            <person name="De Miccolis Angelini R.M."/>
            <person name="Pollastro S."/>
            <person name="Abate D."/>
            <person name="Faretra F."/>
            <person name="Romanazzi G."/>
        </authorList>
    </citation>
    <scope>NUCLEOTIDE SEQUENCE [LARGE SCALE GENOMIC DNA]</scope>
    <source>
        <strain evidence="2 3">Mfrg269</strain>
    </source>
</reference>
<gene>
    <name evidence="2" type="ORF">DID88_006416</name>
</gene>
<dbReference type="EMBL" id="QKRW01000089">
    <property type="protein sequence ID" value="RAL58304.1"/>
    <property type="molecule type" value="Genomic_DNA"/>
</dbReference>
<accession>A0A395IED0</accession>
<evidence type="ECO:0000313" key="3">
    <source>
        <dbReference type="Proteomes" id="UP000249056"/>
    </source>
</evidence>
<organism evidence="2 3">
    <name type="scientific">Monilinia fructigena</name>
    <dbReference type="NCBI Taxonomy" id="38457"/>
    <lineage>
        <taxon>Eukaryota</taxon>
        <taxon>Fungi</taxon>
        <taxon>Dikarya</taxon>
        <taxon>Ascomycota</taxon>
        <taxon>Pezizomycotina</taxon>
        <taxon>Leotiomycetes</taxon>
        <taxon>Helotiales</taxon>
        <taxon>Sclerotiniaceae</taxon>
        <taxon>Monilinia</taxon>
    </lineage>
</organism>
<dbReference type="Proteomes" id="UP000249056">
    <property type="component" value="Unassembled WGS sequence"/>
</dbReference>